<dbReference type="RefSeq" id="WP_073044210.1">
    <property type="nucleotide sequence ID" value="NZ_FQUO01000010.1"/>
</dbReference>
<gene>
    <name evidence="5" type="ORF">SAMN05444008_11091</name>
</gene>
<dbReference type="GO" id="GO:0019316">
    <property type="term" value="P:D-allose catabolic process"/>
    <property type="evidence" value="ECO:0007669"/>
    <property type="project" value="TreeGrafter"/>
</dbReference>
<keyword evidence="6" id="KW-1185">Reference proteome</keyword>
<feature type="binding site" evidence="4">
    <location>
        <begin position="15"/>
        <end position="16"/>
    </location>
    <ligand>
        <name>D-ribulose 5-phosphate</name>
        <dbReference type="ChEBI" id="CHEBI:58121"/>
    </ligand>
</feature>
<feature type="binding site" evidence="4">
    <location>
        <position position="143"/>
    </location>
    <ligand>
        <name>D-ribulose 5-phosphate</name>
        <dbReference type="ChEBI" id="CHEBI:58121"/>
    </ligand>
</feature>
<dbReference type="InterPro" id="IPR004785">
    <property type="entry name" value="RpiB"/>
</dbReference>
<dbReference type="STRING" id="1302690.BUE76_21020"/>
<feature type="binding site" evidence="4">
    <location>
        <position position="106"/>
    </location>
    <ligand>
        <name>D-ribulose 5-phosphate</name>
        <dbReference type="ChEBI" id="CHEBI:58121"/>
    </ligand>
</feature>
<dbReference type="PANTHER" id="PTHR30345:SF0">
    <property type="entry name" value="DNA DAMAGE-REPAIR_TOLERATION PROTEIN DRT102"/>
    <property type="match status" value="1"/>
</dbReference>
<feature type="binding site" evidence="4">
    <location>
        <position position="139"/>
    </location>
    <ligand>
        <name>D-ribulose 5-phosphate</name>
        <dbReference type="ChEBI" id="CHEBI:58121"/>
    </ligand>
</feature>
<name>A0A1M5D625_9BACT</name>
<dbReference type="OrthoDB" id="1778624at2"/>
<dbReference type="InterPro" id="IPR036569">
    <property type="entry name" value="RpiB_LacA_LacB_sf"/>
</dbReference>
<dbReference type="AlphaFoldDB" id="A0A1M5D625"/>
<dbReference type="NCBIfam" id="TIGR01120">
    <property type="entry name" value="rpiB"/>
    <property type="match status" value="1"/>
</dbReference>
<feature type="binding site" evidence="4">
    <location>
        <position position="116"/>
    </location>
    <ligand>
        <name>D-ribulose 5-phosphate</name>
        <dbReference type="ChEBI" id="CHEBI:58121"/>
    </ligand>
</feature>
<proteinExistence type="inferred from homology"/>
<sequence>MNTFDKSRPVAIGADHAGYEYKTVLANMLREQGYEVKDFGTNSPDSVDYPDFAHPVSIAVESGEAAWGVLVCGSANGVAITANKHQGIRAAICWLEEIAKLARQHNNANIVCIPARFIPTPTAEAIVQAFATTEFEGGRHANRVGKIACM</sequence>
<evidence type="ECO:0000313" key="5">
    <source>
        <dbReference type="EMBL" id="SHF62421.1"/>
    </source>
</evidence>
<dbReference type="PIRSF" id="PIRSF005384">
    <property type="entry name" value="RpiB_LacA_B"/>
    <property type="match status" value="1"/>
</dbReference>
<dbReference type="EMBL" id="FQUO01000010">
    <property type="protein sequence ID" value="SHF62421.1"/>
    <property type="molecule type" value="Genomic_DNA"/>
</dbReference>
<keyword evidence="2 5" id="KW-0413">Isomerase</keyword>
<evidence type="ECO:0000256" key="1">
    <source>
        <dbReference type="ARBA" id="ARBA00008754"/>
    </source>
</evidence>
<dbReference type="NCBIfam" id="NF004051">
    <property type="entry name" value="PRK05571.1"/>
    <property type="match status" value="1"/>
</dbReference>
<evidence type="ECO:0000313" key="6">
    <source>
        <dbReference type="Proteomes" id="UP000184368"/>
    </source>
</evidence>
<evidence type="ECO:0000256" key="3">
    <source>
        <dbReference type="PIRSR" id="PIRSR005384-1"/>
    </source>
</evidence>
<dbReference type="Gene3D" id="3.40.1400.10">
    <property type="entry name" value="Sugar-phosphate isomerase, RpiB/LacA/LacB"/>
    <property type="match status" value="1"/>
</dbReference>
<dbReference type="PANTHER" id="PTHR30345">
    <property type="entry name" value="RIBOSE-5-PHOSPHATE ISOMERASE B"/>
    <property type="match status" value="1"/>
</dbReference>
<dbReference type="SUPFAM" id="SSF89623">
    <property type="entry name" value="Ribose/Galactose isomerase RpiB/AlsB"/>
    <property type="match status" value="1"/>
</dbReference>
<dbReference type="NCBIfam" id="TIGR00689">
    <property type="entry name" value="rpiB_lacA_lacB"/>
    <property type="match status" value="1"/>
</dbReference>
<dbReference type="GO" id="GO:0004751">
    <property type="term" value="F:ribose-5-phosphate isomerase activity"/>
    <property type="evidence" value="ECO:0007669"/>
    <property type="project" value="TreeGrafter"/>
</dbReference>
<dbReference type="Proteomes" id="UP000184368">
    <property type="component" value="Unassembled WGS sequence"/>
</dbReference>
<reference evidence="5 6" key="1">
    <citation type="submission" date="2016-11" db="EMBL/GenBank/DDBJ databases">
        <authorList>
            <person name="Jaros S."/>
            <person name="Januszkiewicz K."/>
            <person name="Wedrychowicz H."/>
        </authorList>
    </citation>
    <scope>NUCLEOTIDE SEQUENCE [LARGE SCALE GENOMIC DNA]</scope>
    <source>
        <strain evidence="5 6">DSM 26897</strain>
    </source>
</reference>
<feature type="binding site" evidence="4">
    <location>
        <begin position="73"/>
        <end position="77"/>
    </location>
    <ligand>
        <name>D-ribulose 5-phosphate</name>
        <dbReference type="ChEBI" id="CHEBI:58121"/>
    </ligand>
</feature>
<accession>A0A1M5D625</accession>
<comment type="similarity">
    <text evidence="1">Belongs to the LacAB/RpiB family.</text>
</comment>
<organism evidence="5 6">
    <name type="scientific">Cnuella takakiae</name>
    <dbReference type="NCBI Taxonomy" id="1302690"/>
    <lineage>
        <taxon>Bacteria</taxon>
        <taxon>Pseudomonadati</taxon>
        <taxon>Bacteroidota</taxon>
        <taxon>Chitinophagia</taxon>
        <taxon>Chitinophagales</taxon>
        <taxon>Chitinophagaceae</taxon>
        <taxon>Cnuella</taxon>
    </lineage>
</organism>
<evidence type="ECO:0000256" key="4">
    <source>
        <dbReference type="PIRSR" id="PIRSR005384-2"/>
    </source>
</evidence>
<feature type="active site" description="Proton donor" evidence="3">
    <location>
        <position position="105"/>
    </location>
</feature>
<dbReference type="Pfam" id="PF02502">
    <property type="entry name" value="LacAB_rpiB"/>
    <property type="match status" value="1"/>
</dbReference>
<dbReference type="GO" id="GO:0009052">
    <property type="term" value="P:pentose-phosphate shunt, non-oxidative branch"/>
    <property type="evidence" value="ECO:0007669"/>
    <property type="project" value="TreeGrafter"/>
</dbReference>
<feature type="active site" description="Proton acceptor" evidence="3">
    <location>
        <position position="72"/>
    </location>
</feature>
<dbReference type="InterPro" id="IPR003500">
    <property type="entry name" value="RpiB_LacA_LacB"/>
</dbReference>
<protein>
    <submittedName>
        <fullName evidence="5">Ribose 5-phosphate isomerase B</fullName>
    </submittedName>
</protein>
<evidence type="ECO:0000256" key="2">
    <source>
        <dbReference type="ARBA" id="ARBA00023235"/>
    </source>
</evidence>